<evidence type="ECO:0000313" key="2">
    <source>
        <dbReference type="Proteomes" id="UP001597461"/>
    </source>
</evidence>
<dbReference type="InterPro" id="IPR027417">
    <property type="entry name" value="P-loop_NTPase"/>
</dbReference>
<dbReference type="Gene3D" id="3.40.50.300">
    <property type="entry name" value="P-loop containing nucleotide triphosphate hydrolases"/>
    <property type="match status" value="1"/>
</dbReference>
<protein>
    <submittedName>
        <fullName evidence="1">AAA family ATPase</fullName>
    </submittedName>
</protein>
<sequence>MLLILFRGRPGTGKTTMSNLVSAKMSVPIIRKDDIYDQLVSLSGNHDLRNKITFNIIYSLVTSNIHNSSTLIIDCPFQFEEDITSFRAWCRTHQVHLKTILVTCSDERIWSERFKERVINPAPNQLITDFEEFKSRYKVMQLQPDEGELLIDTIVPQDHNVKTVLEFLSSTSI</sequence>
<dbReference type="PANTHER" id="PTHR37807">
    <property type="entry name" value="OS07G0160300 PROTEIN"/>
    <property type="match status" value="1"/>
</dbReference>
<accession>A0ABW5MPX9</accession>
<dbReference type="PANTHER" id="PTHR37807:SF3">
    <property type="entry name" value="OS07G0160300 PROTEIN"/>
    <property type="match status" value="1"/>
</dbReference>
<comment type="caution">
    <text evidence="1">The sequence shown here is derived from an EMBL/GenBank/DDBJ whole genome shotgun (WGS) entry which is preliminary data.</text>
</comment>
<proteinExistence type="predicted"/>
<dbReference type="SUPFAM" id="SSF52540">
    <property type="entry name" value="P-loop containing nucleoside triphosphate hydrolases"/>
    <property type="match status" value="1"/>
</dbReference>
<keyword evidence="2" id="KW-1185">Reference proteome</keyword>
<gene>
    <name evidence="1" type="ORF">ACFSR6_18415</name>
</gene>
<dbReference type="RefSeq" id="WP_379081633.1">
    <property type="nucleotide sequence ID" value="NZ_JBHULL010000037.1"/>
</dbReference>
<dbReference type="Proteomes" id="UP001597461">
    <property type="component" value="Unassembled WGS sequence"/>
</dbReference>
<organism evidence="1 2">
    <name type="scientific">Pedobacter vanadiisoli</name>
    <dbReference type="NCBI Taxonomy" id="1761975"/>
    <lineage>
        <taxon>Bacteria</taxon>
        <taxon>Pseudomonadati</taxon>
        <taxon>Bacteroidota</taxon>
        <taxon>Sphingobacteriia</taxon>
        <taxon>Sphingobacteriales</taxon>
        <taxon>Sphingobacteriaceae</taxon>
        <taxon>Pedobacter</taxon>
    </lineage>
</organism>
<evidence type="ECO:0000313" key="1">
    <source>
        <dbReference type="EMBL" id="MFD2584478.1"/>
    </source>
</evidence>
<dbReference type="EMBL" id="JBHULL010000037">
    <property type="protein sequence ID" value="MFD2584478.1"/>
    <property type="molecule type" value="Genomic_DNA"/>
</dbReference>
<dbReference type="Pfam" id="PF13671">
    <property type="entry name" value="AAA_33"/>
    <property type="match status" value="1"/>
</dbReference>
<reference evidence="2" key="1">
    <citation type="journal article" date="2019" name="Int. J. Syst. Evol. Microbiol.">
        <title>The Global Catalogue of Microorganisms (GCM) 10K type strain sequencing project: providing services to taxonomists for standard genome sequencing and annotation.</title>
        <authorList>
            <consortium name="The Broad Institute Genomics Platform"/>
            <consortium name="The Broad Institute Genome Sequencing Center for Infectious Disease"/>
            <person name="Wu L."/>
            <person name="Ma J."/>
        </authorList>
    </citation>
    <scope>NUCLEOTIDE SEQUENCE [LARGE SCALE GENOMIC DNA]</scope>
    <source>
        <strain evidence="2">KCTC 42866</strain>
    </source>
</reference>
<name>A0ABW5MPX9_9SPHI</name>